<dbReference type="InterPro" id="IPR044992">
    <property type="entry name" value="ChyE-like"/>
</dbReference>
<sequence>MSNTIRSTQRVLALQHVAINPPGLVGEALRRHRIPYDIVQVANEALPDPTQYSAIVSFGGIQHVYEEGETPYHYIKQEEKMLHTAVEIGIPVLGICLGSQILAHAFGANVKAQPPAKIGFLEIQFTPEGQQDPIYQGFTNFEQAFHWHGDIFENPAGATLLAHHNSGKHHAFRIGQHAYGLQYHVELTAQMLEHWLNDPSSRHDFIEDRGIKAYNKVIQERPQLYPLYHTHSQLLIENFLRISHLIN</sequence>
<dbReference type="PANTHER" id="PTHR42695:SF5">
    <property type="entry name" value="GLUTAMINE AMIDOTRANSFERASE YLR126C-RELATED"/>
    <property type="match status" value="1"/>
</dbReference>
<dbReference type="PROSITE" id="PS51273">
    <property type="entry name" value="GATASE_TYPE_1"/>
    <property type="match status" value="1"/>
</dbReference>
<keyword evidence="3" id="KW-1185">Reference proteome</keyword>
<dbReference type="GO" id="GO:0005829">
    <property type="term" value="C:cytosol"/>
    <property type="evidence" value="ECO:0007669"/>
    <property type="project" value="TreeGrafter"/>
</dbReference>
<dbReference type="Proteomes" id="UP000322530">
    <property type="component" value="Unassembled WGS sequence"/>
</dbReference>
<dbReference type="Pfam" id="PF00117">
    <property type="entry name" value="GATase"/>
    <property type="match status" value="1"/>
</dbReference>
<dbReference type="EMBL" id="BIXY01000050">
    <property type="protein sequence ID" value="GCF09743.1"/>
    <property type="molecule type" value="Genomic_DNA"/>
</dbReference>
<dbReference type="CDD" id="cd01741">
    <property type="entry name" value="GATase1_1"/>
    <property type="match status" value="1"/>
</dbReference>
<dbReference type="RefSeq" id="WP_172632178.1">
    <property type="nucleotide sequence ID" value="NZ_BIXY01000050.1"/>
</dbReference>
<dbReference type="SUPFAM" id="SSF52317">
    <property type="entry name" value="Class I glutamine amidotransferase-like"/>
    <property type="match status" value="1"/>
</dbReference>
<evidence type="ECO:0000313" key="2">
    <source>
        <dbReference type="EMBL" id="GCF09743.1"/>
    </source>
</evidence>
<evidence type="ECO:0000259" key="1">
    <source>
        <dbReference type="Pfam" id="PF00117"/>
    </source>
</evidence>
<protein>
    <submittedName>
        <fullName evidence="2">Glutamine amidotransferase</fullName>
    </submittedName>
</protein>
<dbReference type="InterPro" id="IPR029062">
    <property type="entry name" value="Class_I_gatase-like"/>
</dbReference>
<dbReference type="GO" id="GO:0016740">
    <property type="term" value="F:transferase activity"/>
    <property type="evidence" value="ECO:0007669"/>
    <property type="project" value="UniProtKB-KW"/>
</dbReference>
<keyword evidence="2" id="KW-0808">Transferase</keyword>
<proteinExistence type="predicted"/>
<gene>
    <name evidence="2" type="ORF">KDI_33070</name>
</gene>
<comment type="caution">
    <text evidence="2">The sequence shown here is derived from an EMBL/GenBank/DDBJ whole genome shotgun (WGS) entry which is preliminary data.</text>
</comment>
<reference evidence="2 3" key="1">
    <citation type="submission" date="2019-01" db="EMBL/GenBank/DDBJ databases">
        <title>Draft genome sequence of Dictyobacter sp. Uno17.</title>
        <authorList>
            <person name="Wang C.M."/>
            <person name="Zheng Y."/>
            <person name="Sakai Y."/>
            <person name="Abe K."/>
            <person name="Yokota A."/>
            <person name="Yabe S."/>
        </authorList>
    </citation>
    <scope>NUCLEOTIDE SEQUENCE [LARGE SCALE GENOMIC DNA]</scope>
    <source>
        <strain evidence="2 3">Uno17</strain>
    </source>
</reference>
<feature type="domain" description="Glutamine amidotransferase" evidence="1">
    <location>
        <begin position="29"/>
        <end position="189"/>
    </location>
</feature>
<accession>A0A5A5TF95</accession>
<evidence type="ECO:0000313" key="3">
    <source>
        <dbReference type="Proteomes" id="UP000322530"/>
    </source>
</evidence>
<dbReference type="PANTHER" id="PTHR42695">
    <property type="entry name" value="GLUTAMINE AMIDOTRANSFERASE YLR126C-RELATED"/>
    <property type="match status" value="1"/>
</dbReference>
<dbReference type="AlphaFoldDB" id="A0A5A5TF95"/>
<name>A0A5A5TF95_9CHLR</name>
<keyword evidence="2" id="KW-0315">Glutamine amidotransferase</keyword>
<organism evidence="2 3">
    <name type="scientific">Dictyobacter arantiisoli</name>
    <dbReference type="NCBI Taxonomy" id="2014874"/>
    <lineage>
        <taxon>Bacteria</taxon>
        <taxon>Bacillati</taxon>
        <taxon>Chloroflexota</taxon>
        <taxon>Ktedonobacteria</taxon>
        <taxon>Ktedonobacterales</taxon>
        <taxon>Dictyobacteraceae</taxon>
        <taxon>Dictyobacter</taxon>
    </lineage>
</organism>
<dbReference type="InterPro" id="IPR017926">
    <property type="entry name" value="GATASE"/>
</dbReference>
<dbReference type="Gene3D" id="3.40.50.880">
    <property type="match status" value="1"/>
</dbReference>